<dbReference type="AlphaFoldDB" id="A0A372GLV6"/>
<keyword evidence="2" id="KW-1185">Reference proteome</keyword>
<dbReference type="RefSeq" id="WP_117398242.1">
    <property type="nucleotide sequence ID" value="NZ_QVNQ01000002.1"/>
</dbReference>
<protein>
    <submittedName>
        <fullName evidence="1">Uncharacterized protein</fullName>
    </submittedName>
</protein>
<dbReference type="EMBL" id="QVNQ01000002">
    <property type="protein sequence ID" value="RFS86089.1"/>
    <property type="molecule type" value="Genomic_DNA"/>
</dbReference>
<accession>A0A372GLV6</accession>
<sequence length="158" mass="17532">MQLELVPPERVGPLIIGMDFDAAHQTLIELPGYRPPPLGRREALGFAHYESELSISVHAERGRVKAVEVFRPEERDVVVYQGLSVFDVTADQVMETVSARHALDIVDDGLFVVAPELLLAFSRTHLPERPDDEDGRYFSSVLLAAPGYYLGPDGNAIY</sequence>
<gene>
    <name evidence="1" type="ORF">D0T12_05510</name>
</gene>
<name>A0A372GLV6_9ACTN</name>
<reference evidence="1 2" key="1">
    <citation type="submission" date="2018-08" db="EMBL/GenBank/DDBJ databases">
        <title>Actinomadura spongicola sp. nov., isolated from marine sponge Leucetta chagosensis.</title>
        <authorList>
            <person name="Li L."/>
            <person name="Lin H.W."/>
        </authorList>
    </citation>
    <scope>NUCLEOTIDE SEQUENCE [LARGE SCALE GENOMIC DNA]</scope>
    <source>
        <strain evidence="1 2">LHW52907</strain>
    </source>
</reference>
<evidence type="ECO:0000313" key="1">
    <source>
        <dbReference type="EMBL" id="RFS86089.1"/>
    </source>
</evidence>
<comment type="caution">
    <text evidence="1">The sequence shown here is derived from an EMBL/GenBank/DDBJ whole genome shotgun (WGS) entry which is preliminary data.</text>
</comment>
<proteinExistence type="predicted"/>
<organism evidence="1 2">
    <name type="scientific">Actinomadura spongiicola</name>
    <dbReference type="NCBI Taxonomy" id="2303421"/>
    <lineage>
        <taxon>Bacteria</taxon>
        <taxon>Bacillati</taxon>
        <taxon>Actinomycetota</taxon>
        <taxon>Actinomycetes</taxon>
        <taxon>Streptosporangiales</taxon>
        <taxon>Thermomonosporaceae</taxon>
        <taxon>Actinomadura</taxon>
    </lineage>
</organism>
<evidence type="ECO:0000313" key="2">
    <source>
        <dbReference type="Proteomes" id="UP000262882"/>
    </source>
</evidence>
<dbReference type="Proteomes" id="UP000262882">
    <property type="component" value="Unassembled WGS sequence"/>
</dbReference>
<dbReference type="OrthoDB" id="3870503at2"/>